<feature type="compositionally biased region" description="Polar residues" evidence="1">
    <location>
        <begin position="116"/>
        <end position="128"/>
    </location>
</feature>
<proteinExistence type="predicted"/>
<evidence type="ECO:0000256" key="1">
    <source>
        <dbReference type="SAM" id="MobiDB-lite"/>
    </source>
</evidence>
<dbReference type="AlphaFoldDB" id="A0A1G4IZP5"/>
<accession>A0A1G4IZP5</accession>
<dbReference type="EMBL" id="LT598479">
    <property type="protein sequence ID" value="SCU82597.1"/>
    <property type="molecule type" value="Genomic_DNA"/>
</dbReference>
<evidence type="ECO:0000313" key="3">
    <source>
        <dbReference type="Proteomes" id="UP000191144"/>
    </source>
</evidence>
<dbReference type="GO" id="GO:0005763">
    <property type="term" value="C:mitochondrial small ribosomal subunit"/>
    <property type="evidence" value="ECO:0007669"/>
    <property type="project" value="TreeGrafter"/>
</dbReference>
<protein>
    <submittedName>
        <fullName evidence="2">LAME_0C01970g1_1</fullName>
    </submittedName>
</protein>
<dbReference type="GO" id="GO:0032543">
    <property type="term" value="P:mitochondrial translation"/>
    <property type="evidence" value="ECO:0007669"/>
    <property type="project" value="TreeGrafter"/>
</dbReference>
<dbReference type="Proteomes" id="UP000191144">
    <property type="component" value="Chromosome C"/>
</dbReference>
<dbReference type="OrthoDB" id="10052321at2759"/>
<gene>
    <name evidence="2" type="ORF">LAME_0C01970G</name>
</gene>
<dbReference type="PANTHER" id="PTHR28158:SF1">
    <property type="entry name" value="SMALL RIBOSOMAL SUBUNIT PROTEIN MS45"/>
    <property type="match status" value="1"/>
</dbReference>
<organism evidence="2 3">
    <name type="scientific">Lachancea meyersii CBS 8951</name>
    <dbReference type="NCBI Taxonomy" id="1266667"/>
    <lineage>
        <taxon>Eukaryota</taxon>
        <taxon>Fungi</taxon>
        <taxon>Dikarya</taxon>
        <taxon>Ascomycota</taxon>
        <taxon>Saccharomycotina</taxon>
        <taxon>Saccharomycetes</taxon>
        <taxon>Saccharomycetales</taxon>
        <taxon>Saccharomycetaceae</taxon>
        <taxon>Lachancea</taxon>
    </lineage>
</organism>
<sequence length="350" mass="39701">MLSTVRCGPTHAPAIVPLQTQQVRFISRRRIAYPFYPFKRLGKQNPKKHDSNLKYAMRQFLGPRNFKGEYVNNRYFQVSQNHEPKYITPDLERGQSLRDPITGDLLTLQPEGSVAPATSQRGQNSAFTGSRDRKLQPFPSNRHCITNRVLSEELKLQINDDIHNKQLSTQDVSQRHGLKIPRVEAVVKLTDIEQKWEKNNRIGPGLKTMASTLYKMFPLFEPRIEVARENLSEIPVPSKALRSRFVTIAESEPFGPVDAAKVLELEPAAETLEKLATLGEHSAHHSTSSAASSDNKKKVIYGQMSQGERSLFKFESARVGEVGWRYGSGNRDSKKDRRIGFNKLGKMVYL</sequence>
<name>A0A1G4IZP5_9SACH</name>
<evidence type="ECO:0000313" key="2">
    <source>
        <dbReference type="EMBL" id="SCU82597.1"/>
    </source>
</evidence>
<keyword evidence="3" id="KW-1185">Reference proteome</keyword>
<dbReference type="PANTHER" id="PTHR28158">
    <property type="entry name" value="37S RIBOSOMAL PROTEIN S35, MITOCHONDRIAL"/>
    <property type="match status" value="1"/>
</dbReference>
<feature type="region of interest" description="Disordered" evidence="1">
    <location>
        <begin position="112"/>
        <end position="140"/>
    </location>
</feature>
<dbReference type="InterPro" id="IPR021036">
    <property type="entry name" value="Ribosomal_mS45"/>
</dbReference>
<reference evidence="3" key="1">
    <citation type="submission" date="2016-03" db="EMBL/GenBank/DDBJ databases">
        <authorList>
            <person name="Devillers Hugo."/>
        </authorList>
    </citation>
    <scope>NUCLEOTIDE SEQUENCE [LARGE SCALE GENOMIC DNA]</scope>
</reference>
<dbReference type="GO" id="GO:0003735">
    <property type="term" value="F:structural constituent of ribosome"/>
    <property type="evidence" value="ECO:0007669"/>
    <property type="project" value="TreeGrafter"/>
</dbReference>
<dbReference type="Pfam" id="PF12298">
    <property type="entry name" value="Bot1p"/>
    <property type="match status" value="1"/>
</dbReference>